<organism evidence="3">
    <name type="scientific">marine sediment metagenome</name>
    <dbReference type="NCBI Taxonomy" id="412755"/>
    <lineage>
        <taxon>unclassified sequences</taxon>
        <taxon>metagenomes</taxon>
        <taxon>ecological metagenomes</taxon>
    </lineage>
</organism>
<keyword evidence="1" id="KW-0175">Coiled coil</keyword>
<evidence type="ECO:0008006" key="4">
    <source>
        <dbReference type="Google" id="ProtNLM"/>
    </source>
</evidence>
<dbReference type="EMBL" id="BARU01005420">
    <property type="protein sequence ID" value="GAH36113.1"/>
    <property type="molecule type" value="Genomic_DNA"/>
</dbReference>
<sequence>MSLKEFTNEVFTQYGFTEDMIGVYLTFLRLPRATISQVYMYINKDKDIAFESLEADLQKITEITADLESKGFIKKVPGIVDRYIPLEPFFNLFIRQSKVLRDEISKTKDDVLADQSNRFETLEGIQDNTINEVTNAVETQINDFFVDSDKKDTYKKEKIEAVNKRLTDTLKSLENELHGTVDKDYSELKSDIDELDYEVNSELDKISENHNKATKTLEFNFHNILNTLNETVKNISKTFVDTSENGTTTAKDDINSIVKALLDDFSNRISNLETELKKDLDAHVNHHKDEAADLKPKMEKISYPNSPNGLN</sequence>
<feature type="region of interest" description="Disordered" evidence="2">
    <location>
        <begin position="289"/>
        <end position="311"/>
    </location>
</feature>
<dbReference type="InterPro" id="IPR036388">
    <property type="entry name" value="WH-like_DNA-bd_sf"/>
</dbReference>
<evidence type="ECO:0000256" key="2">
    <source>
        <dbReference type="SAM" id="MobiDB-lite"/>
    </source>
</evidence>
<gene>
    <name evidence="3" type="ORF">S03H2_10551</name>
</gene>
<protein>
    <recommendedName>
        <fullName evidence="4">Transcription regulator TrmB N-terminal domain-containing protein</fullName>
    </recommendedName>
</protein>
<feature type="coiled-coil region" evidence="1">
    <location>
        <begin position="156"/>
        <end position="183"/>
    </location>
</feature>
<name>X1GSX8_9ZZZZ</name>
<evidence type="ECO:0000313" key="3">
    <source>
        <dbReference type="EMBL" id="GAH36113.1"/>
    </source>
</evidence>
<dbReference type="Gene3D" id="1.10.10.10">
    <property type="entry name" value="Winged helix-like DNA-binding domain superfamily/Winged helix DNA-binding domain"/>
    <property type="match status" value="1"/>
</dbReference>
<feature type="compositionally biased region" description="Basic and acidic residues" evidence="2">
    <location>
        <begin position="289"/>
        <end position="300"/>
    </location>
</feature>
<accession>X1GSX8</accession>
<comment type="caution">
    <text evidence="3">The sequence shown here is derived from an EMBL/GenBank/DDBJ whole genome shotgun (WGS) entry which is preliminary data.</text>
</comment>
<dbReference type="SUPFAM" id="SSF58113">
    <property type="entry name" value="Apolipoprotein A-I"/>
    <property type="match status" value="1"/>
</dbReference>
<evidence type="ECO:0000256" key="1">
    <source>
        <dbReference type="SAM" id="Coils"/>
    </source>
</evidence>
<proteinExistence type="predicted"/>
<dbReference type="AlphaFoldDB" id="X1GSX8"/>
<reference evidence="3" key="1">
    <citation type="journal article" date="2014" name="Front. Microbiol.">
        <title>High frequency of phylogenetically diverse reductive dehalogenase-homologous genes in deep subseafloor sedimentary metagenomes.</title>
        <authorList>
            <person name="Kawai M."/>
            <person name="Futagami T."/>
            <person name="Toyoda A."/>
            <person name="Takaki Y."/>
            <person name="Nishi S."/>
            <person name="Hori S."/>
            <person name="Arai W."/>
            <person name="Tsubouchi T."/>
            <person name="Morono Y."/>
            <person name="Uchiyama I."/>
            <person name="Ito T."/>
            <person name="Fujiyama A."/>
            <person name="Inagaki F."/>
            <person name="Takami H."/>
        </authorList>
    </citation>
    <scope>NUCLEOTIDE SEQUENCE</scope>
    <source>
        <strain evidence="3">Expedition CK06-06</strain>
    </source>
</reference>